<accession>A0A4Q1RHF2</accession>
<evidence type="ECO:0000256" key="3">
    <source>
        <dbReference type="ARBA" id="ARBA00022448"/>
    </source>
</evidence>
<evidence type="ECO:0000313" key="10">
    <source>
        <dbReference type="EMBL" id="RXS75106.1"/>
    </source>
</evidence>
<feature type="transmembrane region" description="Helical" evidence="9">
    <location>
        <begin position="12"/>
        <end position="30"/>
    </location>
</feature>
<dbReference type="RefSeq" id="WP_129257621.1">
    <property type="nucleotide sequence ID" value="NZ_SDKC01000001.1"/>
</dbReference>
<evidence type="ECO:0000256" key="9">
    <source>
        <dbReference type="SAM" id="Phobius"/>
    </source>
</evidence>
<dbReference type="PANTHER" id="PTHR21716">
    <property type="entry name" value="TRANSMEMBRANE PROTEIN"/>
    <property type="match status" value="1"/>
</dbReference>
<gene>
    <name evidence="10" type="ORF">ETP43_07665</name>
</gene>
<dbReference type="AlphaFoldDB" id="A0A4Q1RHF2"/>
<keyword evidence="7 9" id="KW-0472">Membrane</keyword>
<evidence type="ECO:0000256" key="5">
    <source>
        <dbReference type="ARBA" id="ARBA00022692"/>
    </source>
</evidence>
<reference evidence="10 11" key="1">
    <citation type="submission" date="2019-01" db="EMBL/GenBank/DDBJ databases">
        <title>Blautia sp. nov. KGMB01111 isolated human feces.</title>
        <authorList>
            <person name="Park J.-E."/>
            <person name="Kim J.-S."/>
            <person name="Park S.-H."/>
        </authorList>
    </citation>
    <scope>NUCLEOTIDE SEQUENCE [LARGE SCALE GENOMIC DNA]</scope>
    <source>
        <strain evidence="10 11">KGMB01111</strain>
    </source>
</reference>
<keyword evidence="5 9" id="KW-0812">Transmembrane</keyword>
<evidence type="ECO:0000256" key="4">
    <source>
        <dbReference type="ARBA" id="ARBA00022475"/>
    </source>
</evidence>
<evidence type="ECO:0000256" key="6">
    <source>
        <dbReference type="ARBA" id="ARBA00022989"/>
    </source>
</evidence>
<keyword evidence="6 9" id="KW-1133">Transmembrane helix</keyword>
<feature type="transmembrane region" description="Helical" evidence="9">
    <location>
        <begin position="273"/>
        <end position="296"/>
    </location>
</feature>
<evidence type="ECO:0000256" key="1">
    <source>
        <dbReference type="ARBA" id="ARBA00004651"/>
    </source>
</evidence>
<dbReference type="Proteomes" id="UP000290106">
    <property type="component" value="Unassembled WGS sequence"/>
</dbReference>
<proteinExistence type="inferred from homology"/>
<name>A0A4Q1RHF2_9FIRM</name>
<evidence type="ECO:0000256" key="2">
    <source>
        <dbReference type="ARBA" id="ARBA00009773"/>
    </source>
</evidence>
<evidence type="ECO:0000313" key="11">
    <source>
        <dbReference type="Proteomes" id="UP000290106"/>
    </source>
</evidence>
<protein>
    <submittedName>
        <fullName evidence="10">AI-2E family transporter</fullName>
    </submittedName>
</protein>
<dbReference type="EMBL" id="SDKC01000001">
    <property type="protein sequence ID" value="RXS75106.1"/>
    <property type="molecule type" value="Genomic_DNA"/>
</dbReference>
<sequence length="461" mass="51577">MKNFLEKKYVQIGVTAFCVIAASLLFYFGIFHTASITKGLKAIYNILTPIVYAAAISYVLWPLIRFMEKSIIYRICEKKNWKPSEKVRHGIRMICVIVTLLLFFFGIYGLLSMLIPELINSITNIIDNLPRYINNIEKWLTNLLKNYPELEENSSMIFSTVTARAETWLTNDLLPKINLLVASFSTGFMGALVFLKNFLIGAMISIYLLYGKESYVAQGKRLLYCLFSTQTTNNIIRDLQYVDKTFGGFIIGKVLDSLIIGILCYIGTTILNLPYALLVSVIVGVTNVIPFFGPYIGAVPSAVLILLVNPIQCIYFVIFILLLQQFDGNFLGPKILGGSTGLSSFMVIVAILVGGGLFGIFGMFVGVPACAIICTVIRNGIQSRLEKKKMPIDLESYRDIDHLDAKTLQPIAPSAQKPGSDSAFKSYRKIQSKASLMSREKRKMNGEVEEVSEEQKKEENK</sequence>
<dbReference type="OrthoDB" id="9793390at2"/>
<comment type="caution">
    <text evidence="10">The sequence shown here is derived from an EMBL/GenBank/DDBJ whole genome shotgun (WGS) entry which is preliminary data.</text>
</comment>
<keyword evidence="3" id="KW-0813">Transport</keyword>
<dbReference type="GO" id="GO:0055085">
    <property type="term" value="P:transmembrane transport"/>
    <property type="evidence" value="ECO:0007669"/>
    <property type="project" value="TreeGrafter"/>
</dbReference>
<comment type="similarity">
    <text evidence="2">Belongs to the autoinducer-2 exporter (AI-2E) (TC 2.A.86) family.</text>
</comment>
<comment type="subcellular location">
    <subcellularLocation>
        <location evidence="1">Cell membrane</location>
        <topology evidence="1">Multi-pass membrane protein</topology>
    </subcellularLocation>
</comment>
<feature type="transmembrane region" description="Helical" evidence="9">
    <location>
        <begin position="302"/>
        <end position="323"/>
    </location>
</feature>
<evidence type="ECO:0000256" key="7">
    <source>
        <dbReference type="ARBA" id="ARBA00023136"/>
    </source>
</evidence>
<organism evidence="10 11">
    <name type="scientific">Blautia faecicola</name>
    <dbReference type="NCBI Taxonomy" id="2509240"/>
    <lineage>
        <taxon>Bacteria</taxon>
        <taxon>Bacillati</taxon>
        <taxon>Bacillota</taxon>
        <taxon>Clostridia</taxon>
        <taxon>Lachnospirales</taxon>
        <taxon>Lachnospiraceae</taxon>
        <taxon>Blautia</taxon>
    </lineage>
</organism>
<dbReference type="GO" id="GO:0005886">
    <property type="term" value="C:plasma membrane"/>
    <property type="evidence" value="ECO:0007669"/>
    <property type="project" value="UniProtKB-SubCell"/>
</dbReference>
<feature type="transmembrane region" description="Helical" evidence="9">
    <location>
        <begin position="188"/>
        <end position="210"/>
    </location>
</feature>
<feature type="transmembrane region" description="Helical" evidence="9">
    <location>
        <begin position="42"/>
        <end position="64"/>
    </location>
</feature>
<dbReference type="PANTHER" id="PTHR21716:SF53">
    <property type="entry name" value="PERMEASE PERM-RELATED"/>
    <property type="match status" value="1"/>
</dbReference>
<dbReference type="Pfam" id="PF01594">
    <property type="entry name" value="AI-2E_transport"/>
    <property type="match status" value="1"/>
</dbReference>
<keyword evidence="4" id="KW-1003">Cell membrane</keyword>
<dbReference type="InterPro" id="IPR002549">
    <property type="entry name" value="AI-2E-like"/>
</dbReference>
<keyword evidence="11" id="KW-1185">Reference proteome</keyword>
<evidence type="ECO:0000256" key="8">
    <source>
        <dbReference type="SAM" id="MobiDB-lite"/>
    </source>
</evidence>
<feature type="region of interest" description="Disordered" evidence="8">
    <location>
        <begin position="435"/>
        <end position="461"/>
    </location>
</feature>
<feature type="transmembrane region" description="Helical" evidence="9">
    <location>
        <begin position="246"/>
        <end position="266"/>
    </location>
</feature>
<feature type="transmembrane region" description="Helical" evidence="9">
    <location>
        <begin position="91"/>
        <end position="111"/>
    </location>
</feature>